<comment type="caution">
    <text evidence="3">The sequence shown here is derived from an EMBL/GenBank/DDBJ whole genome shotgun (WGS) entry which is preliminary data.</text>
</comment>
<keyword evidence="1" id="KW-0560">Oxidoreductase</keyword>
<dbReference type="GO" id="GO:0004497">
    <property type="term" value="F:monooxygenase activity"/>
    <property type="evidence" value="ECO:0007669"/>
    <property type="project" value="TreeGrafter"/>
</dbReference>
<dbReference type="GO" id="GO:0050660">
    <property type="term" value="F:flavin adenine dinucleotide binding"/>
    <property type="evidence" value="ECO:0007669"/>
    <property type="project" value="TreeGrafter"/>
</dbReference>
<dbReference type="InterPro" id="IPR050982">
    <property type="entry name" value="Auxin_biosynth/cation_transpt"/>
</dbReference>
<evidence type="ECO:0000256" key="2">
    <source>
        <dbReference type="SAM" id="MobiDB-lite"/>
    </source>
</evidence>
<reference evidence="3" key="2">
    <citation type="journal article" date="2023" name="IMA Fungus">
        <title>Comparative genomic study of the Penicillium genus elucidates a diverse pangenome and 15 lateral gene transfer events.</title>
        <authorList>
            <person name="Petersen C."/>
            <person name="Sorensen T."/>
            <person name="Nielsen M.R."/>
            <person name="Sondergaard T.E."/>
            <person name="Sorensen J.L."/>
            <person name="Fitzpatrick D.A."/>
            <person name="Frisvad J.C."/>
            <person name="Nielsen K.L."/>
        </authorList>
    </citation>
    <scope>NUCLEOTIDE SEQUENCE</scope>
    <source>
        <strain evidence="3">IBT 17660</strain>
    </source>
</reference>
<protein>
    <submittedName>
        <fullName evidence="3">Uncharacterized protein</fullName>
    </submittedName>
</protein>
<keyword evidence="4" id="KW-1185">Reference proteome</keyword>
<name>A0A9W9WP29_9EURO</name>
<proteinExistence type="predicted"/>
<dbReference type="Pfam" id="PF13738">
    <property type="entry name" value="Pyr_redox_3"/>
    <property type="match status" value="1"/>
</dbReference>
<dbReference type="Proteomes" id="UP001147760">
    <property type="component" value="Unassembled WGS sequence"/>
</dbReference>
<dbReference type="InterPro" id="IPR036188">
    <property type="entry name" value="FAD/NAD-bd_sf"/>
</dbReference>
<sequence>MASADIQQNIPSHIRGVPGSVNIPVASLPAPSKCATCEPEHVASKLVEAFNLALAKRDFDGIAGLFGDNSFWRDHLALSWQLRTVQGHEAIMKFLERCSESRDGLRLQRISIDRSTPVRAPKVWALDGAGEVQGVQFFFKAETAHGSAVGIARLALQNDTWKIFTLFTALQELKGHEELVGHRRPKGAEHGGNPDRMNWAEKRADSSAYTDGREPSVLIIGGGQGGLTAAARLKMLGVDTLIIDKNESVGDNWRLRYRQLVLHDPVWYDHMPYMEFPANWPIFTPKDKLAEFFECYVKMLELNVWTSATITNCQWHEKSANWTVTLSRQQKDGTTEERMFHPRHIIQATGHSGKMKMPEVPGIENFQGDLLCHSSQFPGAKRNSQGKKAIVVGSCNSAHDIAQDYQERGYDITMVQRSTTCIISSAAITKIGLKGLYEEGGPPLADADLLLHGTPTPVMKALQIHITSQEAEHDKELLDGLEKAGFKVDRGPNGGGLFVKYFQRGGGYYIDVGASQMIVDGKIKVKQGQEIAEVLPRGLKFADGTELEADEIIFATGYDNMRSQTRTMLGDKVADKKLRVRLTLPQQPPLPHPSLPVFLRKSKQLAKAKFTSKDSDVPSPCSYCIRTRKTCSLNPHWVQGDGPTDGHDFTRPENIGLNDEPRRDKRQRIQPPEDEIEVSVTPICMVPFQNSPTEPLHAPFPENNVFDWDALSAPVAPHSISQSNLVRTLAGYESCAHPGDLGQVSSIAGSDNNHVDQVEYNGLDSLMDSAMANSTSDDSHYSGFNSQSFIPDTSQLLFYNPNPAFSMSPALEERGQKELCRGDKKREDFSDLQDHFAMTLSLFGAGRVAMENSNRLLISESLLRIYHDVLERNLSCWLAEDTCPYKMRQRRHEHLSIHQSPSAGGQIPPEWGISWSNRMYCRVKQLDRSARSAKLVHLTASENRAASKALELSIMAFATQWAQGGQRWDGHWLVNRCEDEGLRDEFGQTLHRSVWEYANQALQNVSHVECFRVVFAELVFGLIQKPSSNYSDTRSKERHNNEQNRSLKPSTLSQVMNIIDQGEPPIFIERGARKIHVLKSRFKARQAGFHSHSTKIDEQVPRQFSKEETQTVGLLYWLAIMFDTVSSSMNERPVVVPDEECQHEAAQEAVRNNIQTPVSSRRWELGLYAQEDPEKALALRWPCPYEFVIRALPRSAAVKVLLFRYISYLQNSLRNAECSQVVEDIIQRTICVYRYWMRTHGALFRDLTRHYDSIPPRIKSWFPCISIPWHLGSLMLADLIEFVDMNRLGCNDYMTERQDASLVLKIRKESSIDMADLAAVLIPGPLGGIGLDQLPGFHFAVNKSPLLTEPWTVLHVRAFSKASIFHLKEIEKLQKYQRFVFDHESKALRASVARLENCVTALRFLGVKSRMAEAISIVLSESLNKCRPLD</sequence>
<dbReference type="PANTHER" id="PTHR43539:SF68">
    <property type="entry name" value="FLAVIN-BINDING MONOOXYGENASE-LIKE PROTEIN (AFU_ORTHOLOGUE AFUA_4G09220)"/>
    <property type="match status" value="1"/>
</dbReference>
<dbReference type="PANTHER" id="PTHR43539">
    <property type="entry name" value="FLAVIN-BINDING MONOOXYGENASE-LIKE PROTEIN (AFU_ORTHOLOGUE AFUA_4G09220)"/>
    <property type="match status" value="1"/>
</dbReference>
<gene>
    <name evidence="3" type="ORF">N7530_008369</name>
</gene>
<dbReference type="OrthoDB" id="5958943at2759"/>
<dbReference type="SUPFAM" id="SSF54427">
    <property type="entry name" value="NTF2-like"/>
    <property type="match status" value="1"/>
</dbReference>
<feature type="region of interest" description="Disordered" evidence="2">
    <location>
        <begin position="1029"/>
        <end position="1050"/>
    </location>
</feature>
<dbReference type="PRINTS" id="PR00411">
    <property type="entry name" value="PNDRDTASEI"/>
</dbReference>
<feature type="compositionally biased region" description="Basic and acidic residues" evidence="2">
    <location>
        <begin position="1033"/>
        <end position="1042"/>
    </location>
</feature>
<evidence type="ECO:0000313" key="4">
    <source>
        <dbReference type="Proteomes" id="UP001147760"/>
    </source>
</evidence>
<dbReference type="SUPFAM" id="SSF51905">
    <property type="entry name" value="FAD/NAD(P)-binding domain"/>
    <property type="match status" value="1"/>
</dbReference>
<accession>A0A9W9WP29</accession>
<evidence type="ECO:0000313" key="3">
    <source>
        <dbReference type="EMBL" id="KAJ5471012.1"/>
    </source>
</evidence>
<feature type="region of interest" description="Disordered" evidence="2">
    <location>
        <begin position="640"/>
        <end position="674"/>
    </location>
</feature>
<organism evidence="3 4">
    <name type="scientific">Penicillium desertorum</name>
    <dbReference type="NCBI Taxonomy" id="1303715"/>
    <lineage>
        <taxon>Eukaryota</taxon>
        <taxon>Fungi</taxon>
        <taxon>Dikarya</taxon>
        <taxon>Ascomycota</taxon>
        <taxon>Pezizomycotina</taxon>
        <taxon>Eurotiomycetes</taxon>
        <taxon>Eurotiomycetidae</taxon>
        <taxon>Eurotiales</taxon>
        <taxon>Aspergillaceae</taxon>
        <taxon>Penicillium</taxon>
    </lineage>
</organism>
<reference evidence="3" key="1">
    <citation type="submission" date="2022-12" db="EMBL/GenBank/DDBJ databases">
        <authorList>
            <person name="Petersen C."/>
        </authorList>
    </citation>
    <scope>NUCLEOTIDE SEQUENCE</scope>
    <source>
        <strain evidence="3">IBT 17660</strain>
    </source>
</reference>
<dbReference type="InterPro" id="IPR032710">
    <property type="entry name" value="NTF2-like_dom_sf"/>
</dbReference>
<dbReference type="EMBL" id="JAPWDO010000005">
    <property type="protein sequence ID" value="KAJ5471012.1"/>
    <property type="molecule type" value="Genomic_DNA"/>
</dbReference>
<evidence type="ECO:0000256" key="1">
    <source>
        <dbReference type="ARBA" id="ARBA00023002"/>
    </source>
</evidence>
<dbReference type="Gene3D" id="3.50.50.60">
    <property type="entry name" value="FAD/NAD(P)-binding domain"/>
    <property type="match status" value="1"/>
</dbReference>